<evidence type="ECO:0000313" key="2">
    <source>
        <dbReference type="EMBL" id="GII50616.1"/>
    </source>
</evidence>
<accession>A0A8J3XSK8</accession>
<gene>
    <name evidence="2" type="ORF">Psi02_70400</name>
</gene>
<evidence type="ECO:0008006" key="4">
    <source>
        <dbReference type="Google" id="ProtNLM"/>
    </source>
</evidence>
<comment type="caution">
    <text evidence="2">The sequence shown here is derived from an EMBL/GenBank/DDBJ whole genome shotgun (WGS) entry which is preliminary data.</text>
</comment>
<feature type="region of interest" description="Disordered" evidence="1">
    <location>
        <begin position="115"/>
        <end position="158"/>
    </location>
</feature>
<reference evidence="2" key="1">
    <citation type="submission" date="2021-01" db="EMBL/GenBank/DDBJ databases">
        <title>Whole genome shotgun sequence of Planotetraspora silvatica NBRC 100141.</title>
        <authorList>
            <person name="Komaki H."/>
            <person name="Tamura T."/>
        </authorList>
    </citation>
    <scope>NUCLEOTIDE SEQUENCE</scope>
    <source>
        <strain evidence="2">NBRC 100141</strain>
    </source>
</reference>
<sequence length="158" mass="17773">MIFLRLIGWFVLLARSEASKDLEILVLRHEVSLLRRQICRPRPDWADRAILSALTRVLPPRLRSHRIVTPGTLLAWHRRLIKRHWTYPTTSGRPPISEEIRDLVLRLARESLAGVTGESKANSPDSGTRSVKAPSAGSWLRPGWVLRPAGPRQPGGSS</sequence>
<evidence type="ECO:0000313" key="3">
    <source>
        <dbReference type="Proteomes" id="UP000644610"/>
    </source>
</evidence>
<name>A0A8J3XSK8_9ACTN</name>
<evidence type="ECO:0000256" key="1">
    <source>
        <dbReference type="SAM" id="MobiDB-lite"/>
    </source>
</evidence>
<dbReference type="Proteomes" id="UP000644610">
    <property type="component" value="Unassembled WGS sequence"/>
</dbReference>
<dbReference type="AlphaFoldDB" id="A0A8J3XSK8"/>
<feature type="compositionally biased region" description="Polar residues" evidence="1">
    <location>
        <begin position="119"/>
        <end position="129"/>
    </location>
</feature>
<dbReference type="RefSeq" id="WP_203980109.1">
    <property type="nucleotide sequence ID" value="NZ_BAAAKY010000017.1"/>
</dbReference>
<organism evidence="2 3">
    <name type="scientific">Planotetraspora silvatica</name>
    <dbReference type="NCBI Taxonomy" id="234614"/>
    <lineage>
        <taxon>Bacteria</taxon>
        <taxon>Bacillati</taxon>
        <taxon>Actinomycetota</taxon>
        <taxon>Actinomycetes</taxon>
        <taxon>Streptosporangiales</taxon>
        <taxon>Streptosporangiaceae</taxon>
        <taxon>Planotetraspora</taxon>
    </lineage>
</organism>
<proteinExistence type="predicted"/>
<dbReference type="EMBL" id="BOOQ01000054">
    <property type="protein sequence ID" value="GII50616.1"/>
    <property type="molecule type" value="Genomic_DNA"/>
</dbReference>
<keyword evidence="3" id="KW-1185">Reference proteome</keyword>
<protein>
    <recommendedName>
        <fullName evidence="4">Integrase</fullName>
    </recommendedName>
</protein>